<dbReference type="InterPro" id="IPR036388">
    <property type="entry name" value="WH-like_DNA-bd_sf"/>
</dbReference>
<dbReference type="SUPFAM" id="SSF46785">
    <property type="entry name" value="Winged helix' DNA-binding domain"/>
    <property type="match status" value="2"/>
</dbReference>
<dbReference type="Proteomes" id="UP000216122">
    <property type="component" value="Unassembled WGS sequence"/>
</dbReference>
<evidence type="ECO:0000256" key="2">
    <source>
        <dbReference type="SAM" id="MobiDB-lite"/>
    </source>
</evidence>
<comment type="similarity">
    <text evidence="1">Belongs to the initiator RepB protein family.</text>
</comment>
<dbReference type="Pfam" id="PF21205">
    <property type="entry name" value="Rep3_C"/>
    <property type="match status" value="1"/>
</dbReference>
<evidence type="ECO:0000313" key="5">
    <source>
        <dbReference type="EMBL" id="OYT02771.1"/>
    </source>
</evidence>
<feature type="compositionally biased region" description="Basic residues" evidence="2">
    <location>
        <begin position="359"/>
        <end position="376"/>
    </location>
</feature>
<dbReference type="RefSeq" id="WP_094504450.1">
    <property type="nucleotide sequence ID" value="NZ_JBCLUD010000020.1"/>
</dbReference>
<feature type="domain" description="Initiator Rep protein WH1" evidence="3">
    <location>
        <begin position="19"/>
        <end position="166"/>
    </location>
</feature>
<reference evidence="5 6" key="2">
    <citation type="submission" date="2017-09" db="EMBL/GenBank/DDBJ databases">
        <title>Tripartite evolution among Lactobacillus johnsonii, Lactobacillus taiwanensis, Lactobacillus reuteri and their rodent host.</title>
        <authorList>
            <person name="Wang T."/>
            <person name="Knowles S."/>
            <person name="Cheng C."/>
        </authorList>
    </citation>
    <scope>NUCLEOTIDE SEQUENCE [LARGE SCALE GENOMIC DNA]</scope>
    <source>
        <strain evidence="5 6">103v</strain>
    </source>
</reference>
<evidence type="ECO:0000259" key="4">
    <source>
        <dbReference type="Pfam" id="PF06430"/>
    </source>
</evidence>
<protein>
    <recommendedName>
        <fullName evidence="7">RepB family plasmid replication initiator protein</fullName>
    </recommendedName>
</protein>
<evidence type="ECO:0000256" key="1">
    <source>
        <dbReference type="ARBA" id="ARBA00038283"/>
    </source>
</evidence>
<dbReference type="InterPro" id="IPR010931">
    <property type="entry name" value="L_lactis_RepB_C"/>
</dbReference>
<sequence>MAKEKAQKIPTINKLDNRIVSEHNDLIRSTANMTSLSLKLFEIAVSAMDSREKQPSHEVRINKEQIYNALGIKGTSKNQQLSKALNTLRKSSNFEITTEQNGEIHDIGITPVYYADNNYSSDYAVIRFAPEILPFITDLKKNFTQYQLNDILHLRNKYAVSMYRWFTMNYRQYEYYANSGKRREDQIEKYANPEITLEELRKLTGTEKKYSAFYDVRRYIIDPICNEITKHTKYNITYDRIKSGRKVVAIKFHISKKGEKKVEKDSVVSVSLADFLQNRYSQLLIGAGLLDMSKVTSDEKYRGTIVGTLYPAYDKFLKNADITDLDNHLHYVAQNMKQKPDNLARYLAKAIANYSEKRKQQKPKSSKGAAHKKARSTHVEEKKPAWLKATEYLKAQGFSEAEMDNNKRALELLINHFGKDSEQVTWYTHAYKNASKADIEALKQRIANRKKK</sequence>
<dbReference type="GO" id="GO:0003887">
    <property type="term" value="F:DNA-directed DNA polymerase activity"/>
    <property type="evidence" value="ECO:0007669"/>
    <property type="project" value="InterPro"/>
</dbReference>
<name>A0A256VGQ1_LIMRT</name>
<dbReference type="AlphaFoldDB" id="A0A256VGQ1"/>
<feature type="domain" description="Lactococcus lactis RepB C-terminal" evidence="4">
    <location>
        <begin position="260"/>
        <end position="360"/>
    </location>
</feature>
<reference evidence="6" key="1">
    <citation type="submission" date="2017-05" db="EMBL/GenBank/DDBJ databases">
        <authorList>
            <person name="Lin X.B."/>
            <person name="Stothard P."/>
            <person name="Tasseva G."/>
            <person name="Walter J."/>
        </authorList>
    </citation>
    <scope>NUCLEOTIDE SEQUENCE [LARGE SCALE GENOMIC DNA]</scope>
    <source>
        <strain evidence="6">103v</strain>
    </source>
</reference>
<organism evidence="5 6">
    <name type="scientific">Limosilactobacillus reuteri</name>
    <name type="common">Lactobacillus reuteri</name>
    <dbReference type="NCBI Taxonomy" id="1598"/>
    <lineage>
        <taxon>Bacteria</taxon>
        <taxon>Bacillati</taxon>
        <taxon>Bacillota</taxon>
        <taxon>Bacilli</taxon>
        <taxon>Lactobacillales</taxon>
        <taxon>Lactobacillaceae</taxon>
        <taxon>Limosilactobacillus</taxon>
    </lineage>
</organism>
<dbReference type="InterPro" id="IPR000525">
    <property type="entry name" value="Initiator_Rep_WH1"/>
</dbReference>
<dbReference type="EMBL" id="NGQC01000045">
    <property type="protein sequence ID" value="OYT02771.1"/>
    <property type="molecule type" value="Genomic_DNA"/>
</dbReference>
<dbReference type="GO" id="GO:0006270">
    <property type="term" value="P:DNA replication initiation"/>
    <property type="evidence" value="ECO:0007669"/>
    <property type="project" value="InterPro"/>
</dbReference>
<dbReference type="Gene3D" id="1.10.10.10">
    <property type="entry name" value="Winged helix-like DNA-binding domain superfamily/Winged helix DNA-binding domain"/>
    <property type="match status" value="2"/>
</dbReference>
<evidence type="ECO:0000313" key="6">
    <source>
        <dbReference type="Proteomes" id="UP000216122"/>
    </source>
</evidence>
<dbReference type="InterPro" id="IPR036390">
    <property type="entry name" value="WH_DNA-bd_sf"/>
</dbReference>
<dbReference type="Pfam" id="PF01051">
    <property type="entry name" value="Rep3_N"/>
    <property type="match status" value="1"/>
</dbReference>
<accession>A0A256VGQ1</accession>
<evidence type="ECO:0008006" key="7">
    <source>
        <dbReference type="Google" id="ProtNLM"/>
    </source>
</evidence>
<comment type="caution">
    <text evidence="5">The sequence shown here is derived from an EMBL/GenBank/DDBJ whole genome shotgun (WGS) entry which is preliminary data.</text>
</comment>
<dbReference type="Pfam" id="PF06430">
    <property type="entry name" value="L_lactis_RepB_C"/>
    <property type="match status" value="1"/>
</dbReference>
<feature type="region of interest" description="Disordered" evidence="2">
    <location>
        <begin position="355"/>
        <end position="381"/>
    </location>
</feature>
<gene>
    <name evidence="5" type="ORF">CBG21_07605</name>
</gene>
<proteinExistence type="inferred from homology"/>
<evidence type="ECO:0000259" key="3">
    <source>
        <dbReference type="Pfam" id="PF01051"/>
    </source>
</evidence>